<dbReference type="GO" id="GO:0000981">
    <property type="term" value="F:DNA-binding transcription factor activity, RNA polymerase II-specific"/>
    <property type="evidence" value="ECO:0007669"/>
    <property type="project" value="InterPro"/>
</dbReference>
<gene>
    <name evidence="2" type="ORF">DFH08DRAFT_354748</name>
</gene>
<sequence>MLGASSLENSKKPRKPPACNPCKVRRVLCHPQPGAAPCPRCVEREIICTTAGTPRGRPRRNVTGFSGRAQQTPHSLVLHPGPDFGTSADCPEITPEFATHCFEGLKFNPLYSHPLISATFIRSKLSAASFQLDLLSPPSRVLALCSVAFGSMCSFHKCVLGDGPRPESFLDHVFFSSSPDLLGCGIRRAAACRALRSQALKASWEAGIILSASDENAASCFLLDLIEQTDICSAGRPWGTAYMAHTRTLAPTWHASSNLSFWSGFLWIACLMSDNLVSARGRTPAMVNAQDQLLLCGSPPPLESLLETLELSVDNHNSTLLWVSTKAYMFHVTTLARELVERITGDFARTHPLSEAIVRSFFNSLSKTHSVLSLLLDRIDTLIAATASVNPPALLADSRTDFLAVTAAFCCCFGFSALVLPFYRELQYREASDGSDMSEPLLALRMQAHGLAVLGARNLARGIRYLPKIHYAPAQWATIRQWAEFAAEEADMETAPLSPEAAYDLETLADELKLLGYSLHAACTPETVALIERLESHVNRALGPMFLSVDGEADADESPAPSLDEGATIIPEFQNEFH</sequence>
<evidence type="ECO:0000313" key="3">
    <source>
        <dbReference type="Proteomes" id="UP001218218"/>
    </source>
</evidence>
<comment type="caution">
    <text evidence="2">The sequence shown here is derived from an EMBL/GenBank/DDBJ whole genome shotgun (WGS) entry which is preliminary data.</text>
</comment>
<dbReference type="AlphaFoldDB" id="A0AAD7EHU4"/>
<accession>A0AAD7EHU4</accession>
<dbReference type="EMBL" id="JARIHO010000048">
    <property type="protein sequence ID" value="KAJ7322976.1"/>
    <property type="molecule type" value="Genomic_DNA"/>
</dbReference>
<dbReference type="InterPro" id="IPR001138">
    <property type="entry name" value="Zn2Cys6_DnaBD"/>
</dbReference>
<dbReference type="InterPro" id="IPR036864">
    <property type="entry name" value="Zn2-C6_fun-type_DNA-bd_sf"/>
</dbReference>
<dbReference type="PROSITE" id="PS00463">
    <property type="entry name" value="ZN2_CY6_FUNGAL_1"/>
    <property type="match status" value="1"/>
</dbReference>
<protein>
    <recommendedName>
        <fullName evidence="1">Zn(2)-C6 fungal-type domain-containing protein</fullName>
    </recommendedName>
</protein>
<proteinExistence type="predicted"/>
<name>A0AAD7EHU4_9AGAR</name>
<dbReference type="Proteomes" id="UP001218218">
    <property type="component" value="Unassembled WGS sequence"/>
</dbReference>
<organism evidence="2 3">
    <name type="scientific">Mycena albidolilacea</name>
    <dbReference type="NCBI Taxonomy" id="1033008"/>
    <lineage>
        <taxon>Eukaryota</taxon>
        <taxon>Fungi</taxon>
        <taxon>Dikarya</taxon>
        <taxon>Basidiomycota</taxon>
        <taxon>Agaricomycotina</taxon>
        <taxon>Agaricomycetes</taxon>
        <taxon>Agaricomycetidae</taxon>
        <taxon>Agaricales</taxon>
        <taxon>Marasmiineae</taxon>
        <taxon>Mycenaceae</taxon>
        <taxon>Mycena</taxon>
    </lineage>
</organism>
<feature type="domain" description="Zn(2)-C6 fungal-type" evidence="1">
    <location>
        <begin position="18"/>
        <end position="48"/>
    </location>
</feature>
<evidence type="ECO:0000259" key="1">
    <source>
        <dbReference type="PROSITE" id="PS00463"/>
    </source>
</evidence>
<keyword evidence="3" id="KW-1185">Reference proteome</keyword>
<dbReference type="SUPFAM" id="SSF57701">
    <property type="entry name" value="Zn2/Cys6 DNA-binding domain"/>
    <property type="match status" value="1"/>
</dbReference>
<evidence type="ECO:0000313" key="2">
    <source>
        <dbReference type="EMBL" id="KAJ7322976.1"/>
    </source>
</evidence>
<reference evidence="2" key="1">
    <citation type="submission" date="2023-03" db="EMBL/GenBank/DDBJ databases">
        <title>Massive genome expansion in bonnet fungi (Mycena s.s.) driven by repeated elements and novel gene families across ecological guilds.</title>
        <authorList>
            <consortium name="Lawrence Berkeley National Laboratory"/>
            <person name="Harder C.B."/>
            <person name="Miyauchi S."/>
            <person name="Viragh M."/>
            <person name="Kuo A."/>
            <person name="Thoen E."/>
            <person name="Andreopoulos B."/>
            <person name="Lu D."/>
            <person name="Skrede I."/>
            <person name="Drula E."/>
            <person name="Henrissat B."/>
            <person name="Morin E."/>
            <person name="Kohler A."/>
            <person name="Barry K."/>
            <person name="LaButti K."/>
            <person name="Morin E."/>
            <person name="Salamov A."/>
            <person name="Lipzen A."/>
            <person name="Mereny Z."/>
            <person name="Hegedus B."/>
            <person name="Baldrian P."/>
            <person name="Stursova M."/>
            <person name="Weitz H."/>
            <person name="Taylor A."/>
            <person name="Grigoriev I.V."/>
            <person name="Nagy L.G."/>
            <person name="Martin F."/>
            <person name="Kauserud H."/>
        </authorList>
    </citation>
    <scope>NUCLEOTIDE SEQUENCE</scope>
    <source>
        <strain evidence="2">CBHHK002</strain>
    </source>
</reference>
<dbReference type="Gene3D" id="4.10.240.10">
    <property type="entry name" value="Zn(2)-C6 fungal-type DNA-binding domain"/>
    <property type="match status" value="1"/>
</dbReference>
<dbReference type="GO" id="GO:0008270">
    <property type="term" value="F:zinc ion binding"/>
    <property type="evidence" value="ECO:0007669"/>
    <property type="project" value="InterPro"/>
</dbReference>